<dbReference type="Pfam" id="PF19631">
    <property type="entry name" value="Trypco2"/>
    <property type="match status" value="1"/>
</dbReference>
<reference evidence="3" key="2">
    <citation type="submission" date="2020-09" db="EMBL/GenBank/DDBJ databases">
        <authorList>
            <person name="Sun Q."/>
            <person name="Ohkuma M."/>
        </authorList>
    </citation>
    <scope>NUCLEOTIDE SEQUENCE</scope>
    <source>
        <strain evidence="3">JCM 5016</strain>
    </source>
</reference>
<sequence length="104" mass="11085">MADEVWVGLADAVRGVRAELAAAQAEGADEDLGFEVGPIELEFAVDVRKEAGGEAKARVYVLSLGAKGSRAETATHRMKLVLNPKDRQGNTPRITGRADEIPAR</sequence>
<dbReference type="InterPro" id="IPR045608">
    <property type="entry name" value="Trypco2"/>
</dbReference>
<dbReference type="EMBL" id="BMWH01000005">
    <property type="protein sequence ID" value="GGZ82219.1"/>
    <property type="molecule type" value="Genomic_DNA"/>
</dbReference>
<comment type="caution">
    <text evidence="3">The sequence shown here is derived from an EMBL/GenBank/DDBJ whole genome shotgun (WGS) entry which is preliminary data.</text>
</comment>
<feature type="domain" description="Trypsin-co-occurring" evidence="2">
    <location>
        <begin position="7"/>
        <end position="84"/>
    </location>
</feature>
<reference evidence="3" key="1">
    <citation type="journal article" date="2014" name="Int. J. Syst. Evol. Microbiol.">
        <title>Complete genome sequence of Corynebacterium casei LMG S-19264T (=DSM 44701T), isolated from a smear-ripened cheese.</title>
        <authorList>
            <consortium name="US DOE Joint Genome Institute (JGI-PGF)"/>
            <person name="Walter F."/>
            <person name="Albersmeier A."/>
            <person name="Kalinowski J."/>
            <person name="Ruckert C."/>
        </authorList>
    </citation>
    <scope>NUCLEOTIDE SEQUENCE</scope>
    <source>
        <strain evidence="3">JCM 5016</strain>
    </source>
</reference>
<gene>
    <name evidence="3" type="ORF">GCM10010389_20200</name>
</gene>
<dbReference type="Proteomes" id="UP000623010">
    <property type="component" value="Unassembled WGS sequence"/>
</dbReference>
<protein>
    <recommendedName>
        <fullName evidence="2">Trypsin-co-occurring domain-containing protein</fullName>
    </recommendedName>
</protein>
<proteinExistence type="predicted"/>
<keyword evidence="4" id="KW-1185">Reference proteome</keyword>
<evidence type="ECO:0000256" key="1">
    <source>
        <dbReference type="SAM" id="MobiDB-lite"/>
    </source>
</evidence>
<accession>A0A918R4Z9</accession>
<dbReference type="AlphaFoldDB" id="A0A918R4Z9"/>
<name>A0A918R4Z9_9ACTN</name>
<organism evidence="3 4">
    <name type="scientific">Streptomyces echinoruber</name>
    <dbReference type="NCBI Taxonomy" id="68898"/>
    <lineage>
        <taxon>Bacteria</taxon>
        <taxon>Bacillati</taxon>
        <taxon>Actinomycetota</taxon>
        <taxon>Actinomycetes</taxon>
        <taxon>Kitasatosporales</taxon>
        <taxon>Streptomycetaceae</taxon>
        <taxon>Streptomyces</taxon>
    </lineage>
</organism>
<evidence type="ECO:0000313" key="4">
    <source>
        <dbReference type="Proteomes" id="UP000623010"/>
    </source>
</evidence>
<evidence type="ECO:0000259" key="2">
    <source>
        <dbReference type="Pfam" id="PF19631"/>
    </source>
</evidence>
<evidence type="ECO:0000313" key="3">
    <source>
        <dbReference type="EMBL" id="GGZ82219.1"/>
    </source>
</evidence>
<feature type="region of interest" description="Disordered" evidence="1">
    <location>
        <begin position="84"/>
        <end position="104"/>
    </location>
</feature>